<organism evidence="2 3">
    <name type="scientific">Morchella conica CCBAS932</name>
    <dbReference type="NCBI Taxonomy" id="1392247"/>
    <lineage>
        <taxon>Eukaryota</taxon>
        <taxon>Fungi</taxon>
        <taxon>Dikarya</taxon>
        <taxon>Ascomycota</taxon>
        <taxon>Pezizomycotina</taxon>
        <taxon>Pezizomycetes</taxon>
        <taxon>Pezizales</taxon>
        <taxon>Morchellaceae</taxon>
        <taxon>Morchella</taxon>
    </lineage>
</organism>
<keyword evidence="1" id="KW-0812">Transmembrane</keyword>
<evidence type="ECO:0000313" key="2">
    <source>
        <dbReference type="EMBL" id="RPB13779.1"/>
    </source>
</evidence>
<dbReference type="Proteomes" id="UP000277580">
    <property type="component" value="Unassembled WGS sequence"/>
</dbReference>
<dbReference type="InParanoid" id="A0A3N4KWI6"/>
<name>A0A3N4KWI6_9PEZI</name>
<evidence type="ECO:0000256" key="1">
    <source>
        <dbReference type="SAM" id="Phobius"/>
    </source>
</evidence>
<reference evidence="2 3" key="1">
    <citation type="journal article" date="2018" name="Nat. Ecol. Evol.">
        <title>Pezizomycetes genomes reveal the molecular basis of ectomycorrhizal truffle lifestyle.</title>
        <authorList>
            <person name="Murat C."/>
            <person name="Payen T."/>
            <person name="Noel B."/>
            <person name="Kuo A."/>
            <person name="Morin E."/>
            <person name="Chen J."/>
            <person name="Kohler A."/>
            <person name="Krizsan K."/>
            <person name="Balestrini R."/>
            <person name="Da Silva C."/>
            <person name="Montanini B."/>
            <person name="Hainaut M."/>
            <person name="Levati E."/>
            <person name="Barry K.W."/>
            <person name="Belfiori B."/>
            <person name="Cichocki N."/>
            <person name="Clum A."/>
            <person name="Dockter R.B."/>
            <person name="Fauchery L."/>
            <person name="Guy J."/>
            <person name="Iotti M."/>
            <person name="Le Tacon F."/>
            <person name="Lindquist E.A."/>
            <person name="Lipzen A."/>
            <person name="Malagnac F."/>
            <person name="Mello A."/>
            <person name="Molinier V."/>
            <person name="Miyauchi S."/>
            <person name="Poulain J."/>
            <person name="Riccioni C."/>
            <person name="Rubini A."/>
            <person name="Sitrit Y."/>
            <person name="Splivallo R."/>
            <person name="Traeger S."/>
            <person name="Wang M."/>
            <person name="Zifcakova L."/>
            <person name="Wipf D."/>
            <person name="Zambonelli A."/>
            <person name="Paolocci F."/>
            <person name="Nowrousian M."/>
            <person name="Ottonello S."/>
            <person name="Baldrian P."/>
            <person name="Spatafora J.W."/>
            <person name="Henrissat B."/>
            <person name="Nagy L.G."/>
            <person name="Aury J.M."/>
            <person name="Wincker P."/>
            <person name="Grigoriev I.V."/>
            <person name="Bonfante P."/>
            <person name="Martin F.M."/>
        </authorList>
    </citation>
    <scope>NUCLEOTIDE SEQUENCE [LARGE SCALE GENOMIC DNA]</scope>
    <source>
        <strain evidence="2 3">CCBAS932</strain>
    </source>
</reference>
<accession>A0A3N4KWI6</accession>
<keyword evidence="1" id="KW-1133">Transmembrane helix</keyword>
<evidence type="ECO:0000313" key="3">
    <source>
        <dbReference type="Proteomes" id="UP000277580"/>
    </source>
</evidence>
<dbReference type="EMBL" id="ML119121">
    <property type="protein sequence ID" value="RPB13779.1"/>
    <property type="molecule type" value="Genomic_DNA"/>
</dbReference>
<keyword evidence="3" id="KW-1185">Reference proteome</keyword>
<keyword evidence="1" id="KW-0472">Membrane</keyword>
<proteinExistence type="predicted"/>
<sequence length="99" mass="11698">MISTTPPGCVSESVLFKRFGFRFGHYPWYWTFITKRSFSSPNSLSPHLPPHLPPRLYFAIDSDLFLLLLLPPFDICFYLSSLLVLIFFIYLLLEVHIRW</sequence>
<feature type="transmembrane region" description="Helical" evidence="1">
    <location>
        <begin position="64"/>
        <end position="93"/>
    </location>
</feature>
<dbReference type="AlphaFoldDB" id="A0A3N4KWI6"/>
<protein>
    <submittedName>
        <fullName evidence="2">Uncharacterized protein</fullName>
    </submittedName>
</protein>
<gene>
    <name evidence="2" type="ORF">P167DRAFT_96949</name>
</gene>